<dbReference type="GO" id="GO:0008486">
    <property type="term" value="F:diphosphoinositol-polyphosphate diphosphatase activity"/>
    <property type="evidence" value="ECO:0007669"/>
    <property type="project" value="UniProtKB-EC"/>
</dbReference>
<evidence type="ECO:0000256" key="5">
    <source>
        <dbReference type="ARBA" id="ARBA00022801"/>
    </source>
</evidence>
<accession>A0A0P4WER8</accession>
<dbReference type="PROSITE" id="PS00893">
    <property type="entry name" value="NUDIX_BOX"/>
    <property type="match status" value="1"/>
</dbReference>
<organism evidence="9">
    <name type="scientific">Scylla olivacea</name>
    <name type="common">Orange mud crab</name>
    <name type="synonym">Cancer olivacea</name>
    <dbReference type="NCBI Taxonomy" id="85551"/>
    <lineage>
        <taxon>Eukaryota</taxon>
        <taxon>Metazoa</taxon>
        <taxon>Ecdysozoa</taxon>
        <taxon>Arthropoda</taxon>
        <taxon>Crustacea</taxon>
        <taxon>Multicrustacea</taxon>
        <taxon>Malacostraca</taxon>
        <taxon>Eumalacostraca</taxon>
        <taxon>Eucarida</taxon>
        <taxon>Decapoda</taxon>
        <taxon>Pleocyemata</taxon>
        <taxon>Brachyura</taxon>
        <taxon>Eubrachyura</taxon>
        <taxon>Portunoidea</taxon>
        <taxon>Portunidae</taxon>
        <taxon>Portuninae</taxon>
        <taxon>Scylla</taxon>
    </lineage>
</organism>
<dbReference type="SUPFAM" id="SSF55811">
    <property type="entry name" value="Nudix"/>
    <property type="match status" value="1"/>
</dbReference>
<keyword evidence="5" id="KW-0378">Hydrolase</keyword>
<evidence type="ECO:0000256" key="2">
    <source>
        <dbReference type="ARBA" id="ARBA00008266"/>
    </source>
</evidence>
<dbReference type="Gene3D" id="3.90.79.10">
    <property type="entry name" value="Nucleoside Triphosphate Pyrophosphohydrolase"/>
    <property type="match status" value="1"/>
</dbReference>
<dbReference type="Pfam" id="PF00293">
    <property type="entry name" value="NUDIX"/>
    <property type="match status" value="1"/>
</dbReference>
<dbReference type="GO" id="GO:0046872">
    <property type="term" value="F:metal ion binding"/>
    <property type="evidence" value="ECO:0007669"/>
    <property type="project" value="UniProtKB-KW"/>
</dbReference>
<sequence>MHSQVTPGSLAVSTIEDITAPRRYSTESLCLDAAQLLYNSAAAPSCAISNRLTPAATSSNSQQYFDFSTSGTTTGANNCTDVSLDTLSPPQSSNLWTSKSMSKCNTNSRGSLTSKGKGVCCGRRRLIDEEGFIRRAACVCVNKDESQVLLVTSKKDPCVWLVPGGGLEVGEEAIVAAQREAWEEAGIQGVVKRFLGLFESCHHSGTKKHRTAVFVFMVSKEHKDFPEARLGRRRRWFSLEEALLLLARHRPLQSAYLQLLMMSKLKMTGSS</sequence>
<dbReference type="PROSITE" id="PS51462">
    <property type="entry name" value="NUDIX"/>
    <property type="match status" value="1"/>
</dbReference>
<dbReference type="InterPro" id="IPR000086">
    <property type="entry name" value="NUDIX_hydrolase_dom"/>
</dbReference>
<dbReference type="EC" id="3.6.1.52" evidence="3"/>
<dbReference type="GO" id="GO:1901911">
    <property type="term" value="P:adenosine 5'-(hexahydrogen pentaphosphate) catabolic process"/>
    <property type="evidence" value="ECO:0007669"/>
    <property type="project" value="TreeGrafter"/>
</dbReference>
<dbReference type="AlphaFoldDB" id="A0A0P4WER8"/>
<comment type="cofactor">
    <cofactor evidence="1">
        <name>Mg(2+)</name>
        <dbReference type="ChEBI" id="CHEBI:18420"/>
    </cofactor>
</comment>
<dbReference type="GO" id="GO:0005737">
    <property type="term" value="C:cytoplasm"/>
    <property type="evidence" value="ECO:0007669"/>
    <property type="project" value="TreeGrafter"/>
</dbReference>
<name>A0A0P4WER8_SCYOL</name>
<dbReference type="EMBL" id="GDRN01062810">
    <property type="protein sequence ID" value="JAI65039.1"/>
    <property type="molecule type" value="Transcribed_RNA"/>
</dbReference>
<evidence type="ECO:0000313" key="9">
    <source>
        <dbReference type="EMBL" id="JAI65039.1"/>
    </source>
</evidence>
<dbReference type="GO" id="GO:1901907">
    <property type="term" value="P:diadenosine pentaphosphate catabolic process"/>
    <property type="evidence" value="ECO:0007669"/>
    <property type="project" value="TreeGrafter"/>
</dbReference>
<dbReference type="GO" id="GO:0034431">
    <property type="term" value="F:bis(5'-adenosyl)-hexaphosphatase activity"/>
    <property type="evidence" value="ECO:0007669"/>
    <property type="project" value="TreeGrafter"/>
</dbReference>
<evidence type="ECO:0000256" key="1">
    <source>
        <dbReference type="ARBA" id="ARBA00001946"/>
    </source>
</evidence>
<dbReference type="CDD" id="cd04666">
    <property type="entry name" value="NUDIX_DIPP2_like_Nudt4"/>
    <property type="match status" value="1"/>
</dbReference>
<dbReference type="GO" id="GO:0000298">
    <property type="term" value="F:endopolyphosphatase activity"/>
    <property type="evidence" value="ECO:0007669"/>
    <property type="project" value="TreeGrafter"/>
</dbReference>
<evidence type="ECO:0000256" key="4">
    <source>
        <dbReference type="ARBA" id="ARBA00022723"/>
    </source>
</evidence>
<keyword evidence="6" id="KW-0460">Magnesium</keyword>
<dbReference type="GO" id="GO:0071543">
    <property type="term" value="P:diphosphoinositol polyphosphate metabolic process"/>
    <property type="evidence" value="ECO:0007669"/>
    <property type="project" value="TreeGrafter"/>
</dbReference>
<dbReference type="GO" id="GO:0034432">
    <property type="term" value="F:bis(5'-adenosyl)-pentaphosphatase activity"/>
    <property type="evidence" value="ECO:0007669"/>
    <property type="project" value="TreeGrafter"/>
</dbReference>
<dbReference type="PANTHER" id="PTHR12629">
    <property type="entry name" value="DIPHOSPHOINOSITOL POLYPHOSPHATE PHOSPHOHYDROLASE"/>
    <property type="match status" value="1"/>
</dbReference>
<evidence type="ECO:0000256" key="7">
    <source>
        <dbReference type="ARBA" id="ARBA00033994"/>
    </source>
</evidence>
<protein>
    <recommendedName>
        <fullName evidence="3">diphosphoinositol-polyphosphate diphosphatase</fullName>
        <ecNumber evidence="3">3.6.1.52</ecNumber>
    </recommendedName>
</protein>
<dbReference type="InterPro" id="IPR015797">
    <property type="entry name" value="NUDIX_hydrolase-like_dom_sf"/>
</dbReference>
<comment type="catalytic activity">
    <reaction evidence="7">
        <text>diphospho-myo-inositol polyphosphate + H2O = myo-inositol polyphosphate + phosphate.</text>
        <dbReference type="EC" id="3.6.1.52"/>
    </reaction>
</comment>
<proteinExistence type="inferred from homology"/>
<dbReference type="InterPro" id="IPR020084">
    <property type="entry name" value="NUDIX_hydrolase_CS"/>
</dbReference>
<reference evidence="9" key="1">
    <citation type="submission" date="2015-09" db="EMBL/GenBank/DDBJ databases">
        <title>Scylla olivacea transcriptome.</title>
        <authorList>
            <person name="Ikhwanuddin M."/>
        </authorList>
    </citation>
    <scope>NUCLEOTIDE SEQUENCE</scope>
</reference>
<dbReference type="PANTHER" id="PTHR12629:SF0">
    <property type="entry name" value="DIPHOSPHOINOSITOL-POLYPHOSPHATE DIPHOSPHATASE"/>
    <property type="match status" value="1"/>
</dbReference>
<dbReference type="GO" id="GO:1901909">
    <property type="term" value="P:diadenosine hexaphosphate catabolic process"/>
    <property type="evidence" value="ECO:0007669"/>
    <property type="project" value="TreeGrafter"/>
</dbReference>
<dbReference type="InterPro" id="IPR047198">
    <property type="entry name" value="DDP-like_NUDIX"/>
</dbReference>
<dbReference type="GO" id="GO:0005634">
    <property type="term" value="C:nucleus"/>
    <property type="evidence" value="ECO:0007669"/>
    <property type="project" value="TreeGrafter"/>
</dbReference>
<evidence type="ECO:0000256" key="6">
    <source>
        <dbReference type="ARBA" id="ARBA00022842"/>
    </source>
</evidence>
<evidence type="ECO:0000259" key="8">
    <source>
        <dbReference type="PROSITE" id="PS51462"/>
    </source>
</evidence>
<keyword evidence="4" id="KW-0479">Metal-binding</keyword>
<evidence type="ECO:0000256" key="3">
    <source>
        <dbReference type="ARBA" id="ARBA00012527"/>
    </source>
</evidence>
<comment type="similarity">
    <text evidence="2">Belongs to the Nudix hydrolase family. DIPP subfamily.</text>
</comment>
<feature type="domain" description="Nudix hydrolase" evidence="8">
    <location>
        <begin position="131"/>
        <end position="260"/>
    </location>
</feature>